<dbReference type="InterPro" id="IPR036938">
    <property type="entry name" value="PAP2/HPO_sf"/>
</dbReference>
<gene>
    <name evidence="3" type="ORF">IDH45_08930</name>
</gene>
<feature type="transmembrane region" description="Helical" evidence="1">
    <location>
        <begin position="129"/>
        <end position="147"/>
    </location>
</feature>
<dbReference type="AlphaFoldDB" id="A0A927C751"/>
<evidence type="ECO:0000256" key="1">
    <source>
        <dbReference type="SAM" id="Phobius"/>
    </source>
</evidence>
<accession>A0A927C751</accession>
<protein>
    <submittedName>
        <fullName evidence="3">Phosphatase PAP2 family protein</fullName>
    </submittedName>
</protein>
<dbReference type="SUPFAM" id="SSF48317">
    <property type="entry name" value="Acid phosphatase/Vanadium-dependent haloperoxidase"/>
    <property type="match status" value="1"/>
</dbReference>
<dbReference type="Gene3D" id="1.20.144.10">
    <property type="entry name" value="Phosphatidic acid phosphatase type 2/haloperoxidase"/>
    <property type="match status" value="2"/>
</dbReference>
<evidence type="ECO:0000313" key="3">
    <source>
        <dbReference type="EMBL" id="MBD2862104.1"/>
    </source>
</evidence>
<dbReference type="PANTHER" id="PTHR14969:SF13">
    <property type="entry name" value="AT30094P"/>
    <property type="match status" value="1"/>
</dbReference>
<evidence type="ECO:0000313" key="4">
    <source>
        <dbReference type="Proteomes" id="UP000639396"/>
    </source>
</evidence>
<sequence length="218" mass="23610">MTGIRITSGIIVSLLCAVGFGAIALLIGDQRIEGFDNAVISFVRGVESDGWTKVFVFFTWMGSGLCAGIISLAAMVFLYAVLGHRKELILLASVGAGSWILNETLKAIFERARPTVNRIVEAVGYSFPSGHSMGAFSLYGILAFLLWKHIRFVSGRILLLVVSGFFILMISVSRIYLGVHYPSDIAGGYLASGCWVFAAIWVYQKTVASKQAAGESRK</sequence>
<name>A0A927C751_9BACL</name>
<keyword evidence="4" id="KW-1185">Reference proteome</keyword>
<comment type="caution">
    <text evidence="3">The sequence shown here is derived from an EMBL/GenBank/DDBJ whole genome shotgun (WGS) entry which is preliminary data.</text>
</comment>
<dbReference type="SMART" id="SM00014">
    <property type="entry name" value="acidPPc"/>
    <property type="match status" value="1"/>
</dbReference>
<feature type="transmembrane region" description="Helical" evidence="1">
    <location>
        <begin position="54"/>
        <end position="81"/>
    </location>
</feature>
<dbReference type="RefSeq" id="WP_190926685.1">
    <property type="nucleotide sequence ID" value="NZ_JACXJA010000008.1"/>
</dbReference>
<feature type="domain" description="Phosphatidic acid phosphatase type 2/haloperoxidase" evidence="2">
    <location>
        <begin position="88"/>
        <end position="200"/>
    </location>
</feature>
<keyword evidence="1" id="KW-0472">Membrane</keyword>
<organism evidence="3 4">
    <name type="scientific">Paenibacillus oceani</name>
    <dbReference type="NCBI Taxonomy" id="2772510"/>
    <lineage>
        <taxon>Bacteria</taxon>
        <taxon>Bacillati</taxon>
        <taxon>Bacillota</taxon>
        <taxon>Bacilli</taxon>
        <taxon>Bacillales</taxon>
        <taxon>Paenibacillaceae</taxon>
        <taxon>Paenibacillus</taxon>
    </lineage>
</organism>
<dbReference type="Proteomes" id="UP000639396">
    <property type="component" value="Unassembled WGS sequence"/>
</dbReference>
<feature type="transmembrane region" description="Helical" evidence="1">
    <location>
        <begin position="88"/>
        <end position="109"/>
    </location>
</feature>
<keyword evidence="1" id="KW-0812">Transmembrane</keyword>
<dbReference type="CDD" id="cd03392">
    <property type="entry name" value="PAP2_like_2"/>
    <property type="match status" value="1"/>
</dbReference>
<feature type="transmembrane region" description="Helical" evidence="1">
    <location>
        <begin position="7"/>
        <end position="27"/>
    </location>
</feature>
<proteinExistence type="predicted"/>
<dbReference type="InterPro" id="IPR000326">
    <property type="entry name" value="PAP2/HPO"/>
</dbReference>
<keyword evidence="1" id="KW-1133">Transmembrane helix</keyword>
<reference evidence="3" key="1">
    <citation type="submission" date="2020-09" db="EMBL/GenBank/DDBJ databases">
        <title>A novel bacterium of genus Paenibacillus, isolated from South China Sea.</title>
        <authorList>
            <person name="Huang H."/>
            <person name="Mo K."/>
            <person name="Hu Y."/>
        </authorList>
    </citation>
    <scope>NUCLEOTIDE SEQUENCE</scope>
    <source>
        <strain evidence="3">IB182363</strain>
    </source>
</reference>
<dbReference type="EMBL" id="JACXJA010000008">
    <property type="protein sequence ID" value="MBD2862104.1"/>
    <property type="molecule type" value="Genomic_DNA"/>
</dbReference>
<feature type="transmembrane region" description="Helical" evidence="1">
    <location>
        <begin position="185"/>
        <end position="203"/>
    </location>
</feature>
<dbReference type="Pfam" id="PF01569">
    <property type="entry name" value="PAP2"/>
    <property type="match status" value="1"/>
</dbReference>
<feature type="transmembrane region" description="Helical" evidence="1">
    <location>
        <begin position="159"/>
        <end position="179"/>
    </location>
</feature>
<evidence type="ECO:0000259" key="2">
    <source>
        <dbReference type="SMART" id="SM00014"/>
    </source>
</evidence>
<dbReference type="PANTHER" id="PTHR14969">
    <property type="entry name" value="SPHINGOSINE-1-PHOSPHATE PHOSPHOHYDROLASE"/>
    <property type="match status" value="1"/>
</dbReference>